<evidence type="ECO:0000313" key="2">
    <source>
        <dbReference type="Proteomes" id="UP000789525"/>
    </source>
</evidence>
<sequence length="782" mass="86207">IPLSGCNLIPPRDRFPSPVSINTAPSTPKAGPILVSSVISEGKGVSLAVAVGKTETVVLVARTVENDVEILPLADTTLEMVETGTVVVIVVVAFCAATSRDNPAKTSATRKTRIGTSSERVQGSREFRGARPVTEEGVRHPAELVMRVKRVCGPAIFSLYIKLTLHRLCCHWFCGLHNSQVALSCALGGYCNGGCHRIHPWCRLLYDGWLKGKSYDAITFDRLTPWQEFYLYNIGFRALFPKYADKDFPVSQTMQIELGMIGAVTIMGMAVQARVLIALQAKLREINAEQERRNAEVEAKAAARFDAVNRELEDWEREHGKGGRNPNKDDLEASRTQTPESPRASSQFSLFKSSRTHAKRRSSITMADLANTNQNTPKEEPVTPKINLDLGESVEKAIPEDLKAAEGNIRLSEEEKKDTDLVQRVSLLNEIQGASSSKNLASSGTTQPKPGQRSPGRTGTRPLSQFDSFGVNSGLGIQEDRTQRPTSTPALTEWDNYVRSRNLFQPPSGVTAPITATPIQQPRPQSISVPLAVAEALEQRKKQEKAYELGGPDAYIEAAAGGSSGRQSRPSSVMLGNGNSEEDQPLSHRRRTSSHSLLQGSSRTRTNSQVLILPPQRSSPSPSPNQPIVRTFEELESRHKEKIKALQDPLTKKEKEEAEIAAARKRWERSVQVERNVMNRKEQEQVPDKREGHTRSSSRPHSRSLSAFALQGQDTSRPLSNINKVQEWKRYQDATQQQPTTEQSSSNSGHQRSRSKSPHGLLSGSHSSRPHSQSFGRTDAIV</sequence>
<keyword evidence="2" id="KW-1185">Reference proteome</keyword>
<organism evidence="1 2">
    <name type="scientific">Acaulospora colombiana</name>
    <dbReference type="NCBI Taxonomy" id="27376"/>
    <lineage>
        <taxon>Eukaryota</taxon>
        <taxon>Fungi</taxon>
        <taxon>Fungi incertae sedis</taxon>
        <taxon>Mucoromycota</taxon>
        <taxon>Glomeromycotina</taxon>
        <taxon>Glomeromycetes</taxon>
        <taxon>Diversisporales</taxon>
        <taxon>Acaulosporaceae</taxon>
        <taxon>Acaulospora</taxon>
    </lineage>
</organism>
<dbReference type="Proteomes" id="UP000789525">
    <property type="component" value="Unassembled WGS sequence"/>
</dbReference>
<comment type="caution">
    <text evidence="1">The sequence shown here is derived from an EMBL/GenBank/DDBJ whole genome shotgun (WGS) entry which is preliminary data.</text>
</comment>
<evidence type="ECO:0000313" key="1">
    <source>
        <dbReference type="EMBL" id="CAG8519874.1"/>
    </source>
</evidence>
<feature type="non-terminal residue" evidence="1">
    <location>
        <position position="1"/>
    </location>
</feature>
<gene>
    <name evidence="1" type="ORF">ACOLOM_LOCUS3604</name>
</gene>
<protein>
    <submittedName>
        <fullName evidence="1">15482_t:CDS:1</fullName>
    </submittedName>
</protein>
<name>A0ACA9LCV5_9GLOM</name>
<dbReference type="EMBL" id="CAJVPT010005415">
    <property type="protein sequence ID" value="CAG8519874.1"/>
    <property type="molecule type" value="Genomic_DNA"/>
</dbReference>
<accession>A0ACA9LCV5</accession>
<reference evidence="1" key="1">
    <citation type="submission" date="2021-06" db="EMBL/GenBank/DDBJ databases">
        <authorList>
            <person name="Kallberg Y."/>
            <person name="Tangrot J."/>
            <person name="Rosling A."/>
        </authorList>
    </citation>
    <scope>NUCLEOTIDE SEQUENCE</scope>
    <source>
        <strain evidence="1">CL356</strain>
    </source>
</reference>
<proteinExistence type="predicted"/>